<evidence type="ECO:0000259" key="9">
    <source>
        <dbReference type="SMART" id="SM01032"/>
    </source>
</evidence>
<reference evidence="10" key="2">
    <citation type="submission" date="2023-05" db="EMBL/GenBank/DDBJ databases">
        <authorList>
            <person name="Schelkunov M.I."/>
        </authorList>
    </citation>
    <scope>NUCLEOTIDE SEQUENCE</scope>
    <source>
        <strain evidence="10">Hsosn_3</strain>
        <tissue evidence="10">Leaf</tissue>
    </source>
</reference>
<evidence type="ECO:0000313" key="11">
    <source>
        <dbReference type="Proteomes" id="UP001237642"/>
    </source>
</evidence>
<keyword evidence="5" id="KW-0539">Nucleus</keyword>
<comment type="similarity">
    <text evidence="2">Belongs to the XPC family.</text>
</comment>
<dbReference type="Pfam" id="PF03835">
    <property type="entry name" value="Rad4"/>
    <property type="match status" value="1"/>
</dbReference>
<feature type="region of interest" description="Disordered" evidence="6">
    <location>
        <begin position="88"/>
        <end position="148"/>
    </location>
</feature>
<dbReference type="GO" id="GO:0003684">
    <property type="term" value="F:damaged DNA binding"/>
    <property type="evidence" value="ECO:0007669"/>
    <property type="project" value="InterPro"/>
</dbReference>
<evidence type="ECO:0000259" key="7">
    <source>
        <dbReference type="SMART" id="SM01030"/>
    </source>
</evidence>
<dbReference type="InterPro" id="IPR036985">
    <property type="entry name" value="Transglutaminase-like_sf"/>
</dbReference>
<dbReference type="SMART" id="SM01031">
    <property type="entry name" value="BHD_2"/>
    <property type="match status" value="1"/>
</dbReference>
<feature type="compositionally biased region" description="Basic and acidic residues" evidence="6">
    <location>
        <begin position="88"/>
        <end position="98"/>
    </location>
</feature>
<dbReference type="GO" id="GO:0000111">
    <property type="term" value="C:nucleotide-excision repair factor 2 complex"/>
    <property type="evidence" value="ECO:0007669"/>
    <property type="project" value="TreeGrafter"/>
</dbReference>
<feature type="compositionally biased region" description="Acidic residues" evidence="6">
    <location>
        <begin position="719"/>
        <end position="728"/>
    </location>
</feature>
<accession>A0AAD8HP97</accession>
<dbReference type="Pfam" id="PF10403">
    <property type="entry name" value="BHD_1"/>
    <property type="match status" value="1"/>
</dbReference>
<feature type="region of interest" description="Disordered" evidence="6">
    <location>
        <begin position="706"/>
        <end position="728"/>
    </location>
</feature>
<dbReference type="AlphaFoldDB" id="A0AAD8HP97"/>
<dbReference type="InterPro" id="IPR004583">
    <property type="entry name" value="DNA_repair_Rad4"/>
</dbReference>
<dbReference type="Gene3D" id="3.30.70.2460">
    <property type="entry name" value="Rad4, beta-hairpin domain BHD3"/>
    <property type="match status" value="1"/>
</dbReference>
<dbReference type="SMART" id="SM01030">
    <property type="entry name" value="BHD_1"/>
    <property type="match status" value="1"/>
</dbReference>
<dbReference type="GO" id="GO:0006298">
    <property type="term" value="P:mismatch repair"/>
    <property type="evidence" value="ECO:0007669"/>
    <property type="project" value="TreeGrafter"/>
</dbReference>
<dbReference type="InterPro" id="IPR018325">
    <property type="entry name" value="Rad4/PNGase_transGLS-fold"/>
</dbReference>
<dbReference type="GO" id="GO:0003697">
    <property type="term" value="F:single-stranded DNA binding"/>
    <property type="evidence" value="ECO:0007669"/>
    <property type="project" value="TreeGrafter"/>
</dbReference>
<reference evidence="10" key="1">
    <citation type="submission" date="2023-02" db="EMBL/GenBank/DDBJ databases">
        <title>Genome of toxic invasive species Heracleum sosnowskyi carries increased number of genes despite the absence of recent whole-genome duplications.</title>
        <authorList>
            <person name="Schelkunov M."/>
            <person name="Shtratnikova V."/>
            <person name="Makarenko M."/>
            <person name="Klepikova A."/>
            <person name="Omelchenko D."/>
            <person name="Novikova G."/>
            <person name="Obukhova E."/>
            <person name="Bogdanov V."/>
            <person name="Penin A."/>
            <person name="Logacheva M."/>
        </authorList>
    </citation>
    <scope>NUCLEOTIDE SEQUENCE</scope>
    <source>
        <strain evidence="10">Hsosn_3</strain>
        <tissue evidence="10">Leaf</tissue>
    </source>
</reference>
<feature type="domain" description="Rad4 beta-hairpin" evidence="7">
    <location>
        <begin position="631"/>
        <end position="682"/>
    </location>
</feature>
<dbReference type="EMBL" id="JAUIZM010000008">
    <property type="protein sequence ID" value="KAK1370809.1"/>
    <property type="molecule type" value="Genomic_DNA"/>
</dbReference>
<dbReference type="GO" id="GO:0005737">
    <property type="term" value="C:cytoplasm"/>
    <property type="evidence" value="ECO:0007669"/>
    <property type="project" value="TreeGrafter"/>
</dbReference>
<feature type="region of interest" description="Disordered" evidence="6">
    <location>
        <begin position="871"/>
        <end position="926"/>
    </location>
</feature>
<keyword evidence="4" id="KW-0234">DNA repair</keyword>
<dbReference type="Proteomes" id="UP001237642">
    <property type="component" value="Unassembled WGS sequence"/>
</dbReference>
<dbReference type="GO" id="GO:0006289">
    <property type="term" value="P:nucleotide-excision repair"/>
    <property type="evidence" value="ECO:0007669"/>
    <property type="project" value="InterPro"/>
</dbReference>
<gene>
    <name evidence="10" type="ORF">POM88_036901</name>
</gene>
<dbReference type="Pfam" id="PF10404">
    <property type="entry name" value="BHD_2"/>
    <property type="match status" value="1"/>
</dbReference>
<dbReference type="InterPro" id="IPR018328">
    <property type="entry name" value="Rad4_beta-hairpin_dom3"/>
</dbReference>
<organism evidence="10 11">
    <name type="scientific">Heracleum sosnowskyi</name>
    <dbReference type="NCBI Taxonomy" id="360622"/>
    <lineage>
        <taxon>Eukaryota</taxon>
        <taxon>Viridiplantae</taxon>
        <taxon>Streptophyta</taxon>
        <taxon>Embryophyta</taxon>
        <taxon>Tracheophyta</taxon>
        <taxon>Spermatophyta</taxon>
        <taxon>Magnoliopsida</taxon>
        <taxon>eudicotyledons</taxon>
        <taxon>Gunneridae</taxon>
        <taxon>Pentapetalae</taxon>
        <taxon>asterids</taxon>
        <taxon>campanulids</taxon>
        <taxon>Apiales</taxon>
        <taxon>Apiaceae</taxon>
        <taxon>Apioideae</taxon>
        <taxon>apioid superclade</taxon>
        <taxon>Tordylieae</taxon>
        <taxon>Tordyliinae</taxon>
        <taxon>Heracleum</taxon>
    </lineage>
</organism>
<feature type="compositionally biased region" description="Basic and acidic residues" evidence="6">
    <location>
        <begin position="913"/>
        <end position="926"/>
    </location>
</feature>
<feature type="compositionally biased region" description="Basic and acidic residues" evidence="6">
    <location>
        <begin position="19"/>
        <end position="29"/>
    </location>
</feature>
<evidence type="ECO:0000256" key="6">
    <source>
        <dbReference type="SAM" id="MobiDB-lite"/>
    </source>
</evidence>
<dbReference type="Gene3D" id="2.20.20.110">
    <property type="entry name" value="Rad4, beta-hairpin domain BHD1"/>
    <property type="match status" value="1"/>
</dbReference>
<dbReference type="PANTHER" id="PTHR12135">
    <property type="entry name" value="DNA REPAIR PROTEIN XP-C / RAD4"/>
    <property type="match status" value="1"/>
</dbReference>
<dbReference type="InterPro" id="IPR042488">
    <property type="entry name" value="Rad4_BHD3_sf"/>
</dbReference>
<evidence type="ECO:0000256" key="5">
    <source>
        <dbReference type="ARBA" id="ARBA00023242"/>
    </source>
</evidence>
<dbReference type="SMART" id="SM01032">
    <property type="entry name" value="BHD_3"/>
    <property type="match status" value="1"/>
</dbReference>
<evidence type="ECO:0000256" key="2">
    <source>
        <dbReference type="ARBA" id="ARBA00009525"/>
    </source>
</evidence>
<dbReference type="FunFam" id="3.30.70.2460:FF:000001">
    <property type="entry name" value="DNA repair protein Rad4 family"/>
    <property type="match status" value="1"/>
</dbReference>
<comment type="subcellular location">
    <subcellularLocation>
        <location evidence="1">Nucleus</location>
    </subcellularLocation>
</comment>
<dbReference type="Gene3D" id="3.90.260.10">
    <property type="entry name" value="Transglutaminase-like"/>
    <property type="match status" value="1"/>
</dbReference>
<dbReference type="GO" id="GO:0071942">
    <property type="term" value="C:XPC complex"/>
    <property type="evidence" value="ECO:0007669"/>
    <property type="project" value="TreeGrafter"/>
</dbReference>
<feature type="region of interest" description="Disordered" evidence="6">
    <location>
        <begin position="1"/>
        <end position="29"/>
    </location>
</feature>
<evidence type="ECO:0000259" key="8">
    <source>
        <dbReference type="SMART" id="SM01031"/>
    </source>
</evidence>
<evidence type="ECO:0000313" key="10">
    <source>
        <dbReference type="EMBL" id="KAK1370809.1"/>
    </source>
</evidence>
<evidence type="ECO:0000256" key="4">
    <source>
        <dbReference type="ARBA" id="ARBA00023204"/>
    </source>
</evidence>
<comment type="caution">
    <text evidence="10">The sequence shown here is derived from an EMBL/GenBank/DDBJ whole genome shotgun (WGS) entry which is preliminary data.</text>
</comment>
<proteinExistence type="inferred from homology"/>
<sequence length="958" mass="107522">MRTTRNQAKRQPRSTGGEEETKRPRLDLGKQKCVDSVDDNDTLAGISHEAVGKLLKRFNGHGSRGSKLQESFINRCDAINKLESGLKKKEKQTADECSNRNITESSSLKEKAEGGIPQQATDDDDQMDEPDWEEGPVNNFSSGNDHEEGNITIEFEASPDTAKRKAICRASAEDKERAELVHKVHLLCLLGRGRLIDRACNDPLIQAALLSLVPRQFLKISETPKLTARSLAPLVNWFHKYFHVRLPSNTERSFESALALALETQEGTAEEVAALSVALFRALNLTTRFVSVLDVASLKPCVENNESVTKKARRTRRGIFNSSTLMVTTPDVVSGFPSREFTSTDMDNNNMCDVGSTKQDKWPKRIGDLEFEMQLEMAKAATESGNDNIDRESYQMKLPSNWLTGIRDGNGYHKTPFGPYPGIRDGNGYHKTPFGPYSIPSRMSLKEMRRIRRVETPASQGISVAIGSRKVGAPLYWAEVYCNGENLTGKWVHVDAVNAIIDGEQKVEAAIVACKTSLRYAVAFAGNGAKDVTRRYCMKWYKIASERINMKWWDAVLAPLKELEAVATENMLTRQEGLNKHEKTETIGMLGQSMLDCTSGPAKSLAECSIENSYGVSRSSLEDIELETRALTEPLPTNQQAYKNHPLYALERWLTKCQILHPRGPVLGFCSSHPVYPRTCVQVLRTKERWLREGLQLRANELPAKVLKRSPKQNKEQASEADDYDEGDNCGLDTSLYGEWQTEPLQLPHAVDGIVPRNERGQVDVWSEKCLPPGTVHLRFPGLVPIAERLKINFAPAMVGFEFRNGRSVPVYEGIVVCTEFKDAILEVYTEELERRNAEERRRNESQAISRWYQLLSSILTRQKLKNRYGDGSASQSVTYAPIPNVGSDAQVSGEKDAAKQTSKSQPRKLHVRKENQQPEIADEHEHVFLMDDQTGDEESSTRIKRCHCGFYIEVEVL</sequence>
<keyword evidence="3" id="KW-0227">DNA damage</keyword>
<keyword evidence="11" id="KW-1185">Reference proteome</keyword>
<dbReference type="PANTHER" id="PTHR12135:SF0">
    <property type="entry name" value="DNA REPAIR PROTEIN COMPLEMENTING XP-C CELLS"/>
    <property type="match status" value="1"/>
</dbReference>
<dbReference type="InterPro" id="IPR018326">
    <property type="entry name" value="Rad4_beta-hairpin_dom1"/>
</dbReference>
<feature type="compositionally biased region" description="Acidic residues" evidence="6">
    <location>
        <begin position="121"/>
        <end position="134"/>
    </location>
</feature>
<feature type="domain" description="Rad4 beta-hairpin" evidence="9">
    <location>
        <begin position="755"/>
        <end position="829"/>
    </location>
</feature>
<name>A0AAD8HP97_9APIA</name>
<evidence type="ECO:0000256" key="3">
    <source>
        <dbReference type="ARBA" id="ARBA00022763"/>
    </source>
</evidence>
<dbReference type="InterPro" id="IPR018327">
    <property type="entry name" value="BHD_2"/>
</dbReference>
<protein>
    <submittedName>
        <fullName evidence="10">DNA repair protein RAD4</fullName>
    </submittedName>
</protein>
<dbReference type="Pfam" id="PF10405">
    <property type="entry name" value="BHD_3"/>
    <property type="match status" value="1"/>
</dbReference>
<dbReference type="InterPro" id="IPR038765">
    <property type="entry name" value="Papain-like_cys_pep_sf"/>
</dbReference>
<feature type="domain" description="Rad4 beta-hairpin" evidence="8">
    <location>
        <begin position="684"/>
        <end position="748"/>
    </location>
</feature>
<dbReference type="SUPFAM" id="SSF54001">
    <property type="entry name" value="Cysteine proteinases"/>
    <property type="match status" value="1"/>
</dbReference>
<evidence type="ECO:0000256" key="1">
    <source>
        <dbReference type="ARBA" id="ARBA00004123"/>
    </source>
</evidence>